<dbReference type="Proteomes" id="UP000194873">
    <property type="component" value="Unassembled WGS sequence"/>
</dbReference>
<protein>
    <submittedName>
        <fullName evidence="1">Uncharacterized protein</fullName>
    </submittedName>
</protein>
<dbReference type="RefSeq" id="WP_086597008.1">
    <property type="nucleotide sequence ID" value="NZ_MTSE01000029.1"/>
</dbReference>
<organism evidence="1 2">
    <name type="scientific">Hymenobacter crusticola</name>
    <dbReference type="NCBI Taxonomy" id="1770526"/>
    <lineage>
        <taxon>Bacteria</taxon>
        <taxon>Pseudomonadati</taxon>
        <taxon>Bacteroidota</taxon>
        <taxon>Cytophagia</taxon>
        <taxon>Cytophagales</taxon>
        <taxon>Hymenobacteraceae</taxon>
        <taxon>Hymenobacter</taxon>
    </lineage>
</organism>
<dbReference type="EMBL" id="MTSE01000029">
    <property type="protein sequence ID" value="OUJ69885.1"/>
    <property type="molecule type" value="Genomic_DNA"/>
</dbReference>
<proteinExistence type="predicted"/>
<sequence length="391" mass="41716">MTSSIVLPAQGLVLAQVTTPTGVGYVPDALNEQGLLVQRRYRGVGAPVRTPDAPTPRGAAQLWEEHYYAEDTLTPILHPGAVRAAGLAYAPLAEYAQQFGLRLGQHPTYGPLCLRWGANAHGYHVGVAPAAAGTLAGTFTPVTDWSSGITYYQPALESLTATPTAFQAALAAAPGRVERPGVGDGSPAWAFTDAGALARLAAAHGEGFAVQQRTSVYTVELAPHPGAVSHRWPFATAEAARSWYRHLAGPTERSAGGESYPQLRWLASEYLLGQCVSEHLNQDCSLPVDWLALGALPPVAEDEAAGPLPGMYLTETERPRPVRVPTLAELLAQAPATDAELARRLGLSLAALRRRLLAPSHWRLAELRRVAEVTHCAWPALLARLDRELNG</sequence>
<reference evidence="1 2" key="1">
    <citation type="submission" date="2017-01" db="EMBL/GenBank/DDBJ databases">
        <title>A new Hymenobacter.</title>
        <authorList>
            <person name="Liang Y."/>
            <person name="Feng F."/>
        </authorList>
    </citation>
    <scope>NUCLEOTIDE SEQUENCE [LARGE SCALE GENOMIC DNA]</scope>
    <source>
        <strain evidence="1">MIMBbqt21</strain>
    </source>
</reference>
<dbReference type="OrthoDB" id="9939958at2"/>
<evidence type="ECO:0000313" key="1">
    <source>
        <dbReference type="EMBL" id="OUJ69885.1"/>
    </source>
</evidence>
<evidence type="ECO:0000313" key="2">
    <source>
        <dbReference type="Proteomes" id="UP000194873"/>
    </source>
</evidence>
<keyword evidence="2" id="KW-1185">Reference proteome</keyword>
<accession>A0A243W699</accession>
<dbReference type="AlphaFoldDB" id="A0A243W699"/>
<gene>
    <name evidence="1" type="ORF">BXP70_25810</name>
</gene>
<comment type="caution">
    <text evidence="1">The sequence shown here is derived from an EMBL/GenBank/DDBJ whole genome shotgun (WGS) entry which is preliminary data.</text>
</comment>
<name>A0A243W699_9BACT</name>